<comment type="caution">
    <text evidence="1">The sequence shown here is derived from an EMBL/GenBank/DDBJ whole genome shotgun (WGS) entry which is preliminary data.</text>
</comment>
<protein>
    <submittedName>
        <fullName evidence="1">Uncharacterized protein</fullName>
    </submittedName>
</protein>
<evidence type="ECO:0000313" key="1">
    <source>
        <dbReference type="EMBL" id="GAI71165.1"/>
    </source>
</evidence>
<name>X1S6U5_9ZZZZ</name>
<proteinExistence type="predicted"/>
<organism evidence="1">
    <name type="scientific">marine sediment metagenome</name>
    <dbReference type="NCBI Taxonomy" id="412755"/>
    <lineage>
        <taxon>unclassified sequences</taxon>
        <taxon>metagenomes</taxon>
        <taxon>ecological metagenomes</taxon>
    </lineage>
</organism>
<sequence length="102" mass="11681">MENINPIERKIVRIDQVFAVGGTYEDPSEFTRKVNRNLLILNQSDKNCKVKDIKFSAFSDPRYSGAGPILLAFIIAEVDVDITPEPEEKSKKRKKKKKKKSK</sequence>
<accession>X1S6U5</accession>
<reference evidence="1" key="1">
    <citation type="journal article" date="2014" name="Front. Microbiol.">
        <title>High frequency of phylogenetically diverse reductive dehalogenase-homologous genes in deep subseafloor sedimentary metagenomes.</title>
        <authorList>
            <person name="Kawai M."/>
            <person name="Futagami T."/>
            <person name="Toyoda A."/>
            <person name="Takaki Y."/>
            <person name="Nishi S."/>
            <person name="Hori S."/>
            <person name="Arai W."/>
            <person name="Tsubouchi T."/>
            <person name="Morono Y."/>
            <person name="Uchiyama I."/>
            <person name="Ito T."/>
            <person name="Fujiyama A."/>
            <person name="Inagaki F."/>
            <person name="Takami H."/>
        </authorList>
    </citation>
    <scope>NUCLEOTIDE SEQUENCE</scope>
    <source>
        <strain evidence="1">Expedition CK06-06</strain>
    </source>
</reference>
<gene>
    <name evidence="1" type="ORF">S12H4_09434</name>
</gene>
<dbReference type="AlphaFoldDB" id="X1S6U5"/>
<dbReference type="EMBL" id="BARW01003826">
    <property type="protein sequence ID" value="GAI71165.1"/>
    <property type="molecule type" value="Genomic_DNA"/>
</dbReference>